<gene>
    <name evidence="1" type="ORF">SASC598J21_001230</name>
</gene>
<comment type="caution">
    <text evidence="1">The sequence shown here is derived from an EMBL/GenBank/DDBJ whole genome shotgun (WGS) entry which is preliminary data.</text>
</comment>
<organism evidence="1 2">
    <name type="scientific">Snodgrassella alvi SCGC AB-598-J21</name>
    <dbReference type="NCBI Taxonomy" id="1385367"/>
    <lineage>
        <taxon>Bacteria</taxon>
        <taxon>Pseudomonadati</taxon>
        <taxon>Pseudomonadota</taxon>
        <taxon>Betaproteobacteria</taxon>
        <taxon>Neisseriales</taxon>
        <taxon>Neisseriaceae</taxon>
        <taxon>Snodgrassella</taxon>
    </lineage>
</organism>
<name>A0A074W3Z2_9NEIS</name>
<dbReference type="Proteomes" id="UP000027644">
    <property type="component" value="Unassembled WGS sequence"/>
</dbReference>
<feature type="non-terminal residue" evidence="1">
    <location>
        <position position="1"/>
    </location>
</feature>
<reference evidence="1 2" key="1">
    <citation type="journal article" date="2014" name="PLoS Genet.">
        <title>Hidden diversity in honey bee gut symbionts detected by single-cell genomics.</title>
        <authorList>
            <person name="Engel P."/>
            <person name="Stepanauskas R."/>
            <person name="Moran N."/>
        </authorList>
    </citation>
    <scope>NUCLEOTIDE SEQUENCE [LARGE SCALE GENOMIC DNA]</scope>
    <source>
        <strain evidence="1 2">SCGC AB-598-J21</strain>
    </source>
</reference>
<dbReference type="EMBL" id="AVQL01000113">
    <property type="protein sequence ID" value="KEQ02094.1"/>
    <property type="molecule type" value="Genomic_DNA"/>
</dbReference>
<evidence type="ECO:0000313" key="1">
    <source>
        <dbReference type="EMBL" id="KEQ02094.1"/>
    </source>
</evidence>
<protein>
    <submittedName>
        <fullName evidence="1">Uncharacterized protein</fullName>
    </submittedName>
</protein>
<accession>A0A074W3Z2</accession>
<evidence type="ECO:0000313" key="2">
    <source>
        <dbReference type="Proteomes" id="UP000027644"/>
    </source>
</evidence>
<dbReference type="AlphaFoldDB" id="A0A074W3Z2"/>
<proteinExistence type="predicted"/>
<sequence length="33" mass="3771">NTAITTLCFMLISHFGINWREAELYAAKIRLSS</sequence>